<evidence type="ECO:0000313" key="3">
    <source>
        <dbReference type="Proteomes" id="UP000076842"/>
    </source>
</evidence>
<sequence length="367" mass="40163">MHRQPLRPSALTSPALGRQSRRRYAVLLPSSALPPNLPPVPEAPGSSFGPSTTPPPRPSQSVHRGLDDYIFGRFQRLRSSSSFVPLRNLLREYRENRERVLDDYLPYEPAPPGDRRVDLSRNEDDGGTVLIAHVIAEPVGQEKVVVCSGFPVRTRYGQANDEGGRTLIVTCTHTIEQVQFLCPTDAGGTTLIFTSSGRPIPATSVPSSLPGRDLTLLAIPQQAESYFRPLPVSPYPLPESAEVGVHNSVEEDMLLLRGGIQGWERWIDGKVRRRWGMGQVEGYKDQAWRDAQPGTYDHLAHLLFLPLPTGSSSGGPIVSKETGAVVGVVVGDRIDGVKRGQKGWGVPAEAIFEMFSLPGLTLKNKNK</sequence>
<feature type="region of interest" description="Disordered" evidence="1">
    <location>
        <begin position="26"/>
        <end position="64"/>
    </location>
</feature>
<evidence type="ECO:0000313" key="2">
    <source>
        <dbReference type="EMBL" id="KZT50465.1"/>
    </source>
</evidence>
<evidence type="ECO:0008006" key="4">
    <source>
        <dbReference type="Google" id="ProtNLM"/>
    </source>
</evidence>
<name>A0A165C9X6_9BASI</name>
<keyword evidence="3" id="KW-1185">Reference proteome</keyword>
<dbReference type="AlphaFoldDB" id="A0A165C9X6"/>
<dbReference type="InterPro" id="IPR009003">
    <property type="entry name" value="Peptidase_S1_PA"/>
</dbReference>
<reference evidence="2 3" key="1">
    <citation type="journal article" date="2016" name="Mol. Biol. Evol.">
        <title>Comparative Genomics of Early-Diverging Mushroom-Forming Fungi Provides Insights into the Origins of Lignocellulose Decay Capabilities.</title>
        <authorList>
            <person name="Nagy L.G."/>
            <person name="Riley R."/>
            <person name="Tritt A."/>
            <person name="Adam C."/>
            <person name="Daum C."/>
            <person name="Floudas D."/>
            <person name="Sun H."/>
            <person name="Yadav J.S."/>
            <person name="Pangilinan J."/>
            <person name="Larsson K.H."/>
            <person name="Matsuura K."/>
            <person name="Barry K."/>
            <person name="Labutti K."/>
            <person name="Kuo R."/>
            <person name="Ohm R.A."/>
            <person name="Bhattacharya S.S."/>
            <person name="Shirouzu T."/>
            <person name="Yoshinaga Y."/>
            <person name="Martin F.M."/>
            <person name="Grigoriev I.V."/>
            <person name="Hibbett D.S."/>
        </authorList>
    </citation>
    <scope>NUCLEOTIDE SEQUENCE [LARGE SCALE GENOMIC DNA]</scope>
    <source>
        <strain evidence="2 3">HHB12733</strain>
    </source>
</reference>
<dbReference type="InParanoid" id="A0A165C9X6"/>
<accession>A0A165C9X6</accession>
<organism evidence="2 3">
    <name type="scientific">Calocera cornea HHB12733</name>
    <dbReference type="NCBI Taxonomy" id="1353952"/>
    <lineage>
        <taxon>Eukaryota</taxon>
        <taxon>Fungi</taxon>
        <taxon>Dikarya</taxon>
        <taxon>Basidiomycota</taxon>
        <taxon>Agaricomycotina</taxon>
        <taxon>Dacrymycetes</taxon>
        <taxon>Dacrymycetales</taxon>
        <taxon>Dacrymycetaceae</taxon>
        <taxon>Calocera</taxon>
    </lineage>
</organism>
<dbReference type="EMBL" id="KV424172">
    <property type="protein sequence ID" value="KZT50465.1"/>
    <property type="molecule type" value="Genomic_DNA"/>
</dbReference>
<proteinExistence type="predicted"/>
<dbReference type="Proteomes" id="UP000076842">
    <property type="component" value="Unassembled WGS sequence"/>
</dbReference>
<gene>
    <name evidence="2" type="ORF">CALCODRAFT_184855</name>
</gene>
<evidence type="ECO:0000256" key="1">
    <source>
        <dbReference type="SAM" id="MobiDB-lite"/>
    </source>
</evidence>
<feature type="region of interest" description="Disordered" evidence="1">
    <location>
        <begin position="1"/>
        <end position="20"/>
    </location>
</feature>
<dbReference type="SUPFAM" id="SSF50494">
    <property type="entry name" value="Trypsin-like serine proteases"/>
    <property type="match status" value="1"/>
</dbReference>
<protein>
    <recommendedName>
        <fullName evidence="4">Trypsin-like serine protease</fullName>
    </recommendedName>
</protein>
<dbReference type="OrthoDB" id="10054765at2759"/>
<dbReference type="STRING" id="1353952.A0A165C9X6"/>